<sequence length="61" mass="6895">MKTPDKYQIDTSISESKGGSVGRLHITAFELSPVHRYLPRQDGHLPDLLQVILICDVDFSR</sequence>
<evidence type="ECO:0000313" key="2">
    <source>
        <dbReference type="Proteomes" id="UP001415857"/>
    </source>
</evidence>
<accession>A0AAP0S2G6</accession>
<organism evidence="1 2">
    <name type="scientific">Liquidambar formosana</name>
    <name type="common">Formosan gum</name>
    <dbReference type="NCBI Taxonomy" id="63359"/>
    <lineage>
        <taxon>Eukaryota</taxon>
        <taxon>Viridiplantae</taxon>
        <taxon>Streptophyta</taxon>
        <taxon>Embryophyta</taxon>
        <taxon>Tracheophyta</taxon>
        <taxon>Spermatophyta</taxon>
        <taxon>Magnoliopsida</taxon>
        <taxon>eudicotyledons</taxon>
        <taxon>Gunneridae</taxon>
        <taxon>Pentapetalae</taxon>
        <taxon>Saxifragales</taxon>
        <taxon>Altingiaceae</taxon>
        <taxon>Liquidambar</taxon>
    </lineage>
</organism>
<reference evidence="1 2" key="1">
    <citation type="journal article" date="2024" name="Plant J.">
        <title>Genome sequences and population genomics reveal climatic adaptation and genomic divergence between two closely related sweetgum species.</title>
        <authorList>
            <person name="Xu W.Q."/>
            <person name="Ren C.Q."/>
            <person name="Zhang X.Y."/>
            <person name="Comes H.P."/>
            <person name="Liu X.H."/>
            <person name="Li Y.G."/>
            <person name="Kettle C.J."/>
            <person name="Jalonen R."/>
            <person name="Gaisberger H."/>
            <person name="Ma Y.Z."/>
            <person name="Qiu Y.X."/>
        </authorList>
    </citation>
    <scope>NUCLEOTIDE SEQUENCE [LARGE SCALE GENOMIC DNA]</scope>
    <source>
        <strain evidence="1">Hangzhou</strain>
    </source>
</reference>
<gene>
    <name evidence="1" type="ORF">L1049_017152</name>
</gene>
<dbReference type="EMBL" id="JBBPBK010000003">
    <property type="protein sequence ID" value="KAK9288689.1"/>
    <property type="molecule type" value="Genomic_DNA"/>
</dbReference>
<name>A0AAP0S2G6_LIQFO</name>
<comment type="caution">
    <text evidence="1">The sequence shown here is derived from an EMBL/GenBank/DDBJ whole genome shotgun (WGS) entry which is preliminary data.</text>
</comment>
<dbReference type="AlphaFoldDB" id="A0AAP0S2G6"/>
<proteinExistence type="predicted"/>
<protein>
    <submittedName>
        <fullName evidence="1">Uncharacterized protein</fullName>
    </submittedName>
</protein>
<evidence type="ECO:0000313" key="1">
    <source>
        <dbReference type="EMBL" id="KAK9288689.1"/>
    </source>
</evidence>
<dbReference type="Proteomes" id="UP001415857">
    <property type="component" value="Unassembled WGS sequence"/>
</dbReference>
<keyword evidence="2" id="KW-1185">Reference proteome</keyword>